<feature type="transmembrane region" description="Helical" evidence="4">
    <location>
        <begin position="360"/>
        <end position="380"/>
    </location>
</feature>
<reference evidence="7" key="2">
    <citation type="submission" date="2016-10" db="EMBL/GenBank/DDBJ databases">
        <authorList>
            <person name="Varghese N."/>
            <person name="Submissions S."/>
        </authorList>
    </citation>
    <scope>NUCLEOTIDE SEQUENCE [LARGE SCALE GENOMIC DNA]</scope>
    <source>
        <strain evidence="7">NLAE-zl-C57</strain>
    </source>
</reference>
<feature type="transmembrane region" description="Helical" evidence="4">
    <location>
        <begin position="142"/>
        <end position="167"/>
    </location>
</feature>
<dbReference type="SUPFAM" id="SSF103473">
    <property type="entry name" value="MFS general substrate transporter"/>
    <property type="match status" value="1"/>
</dbReference>
<dbReference type="GO" id="GO:0022857">
    <property type="term" value="F:transmembrane transporter activity"/>
    <property type="evidence" value="ECO:0007669"/>
    <property type="project" value="InterPro"/>
</dbReference>
<dbReference type="Proteomes" id="UP000183670">
    <property type="component" value="Unassembled WGS sequence"/>
</dbReference>
<dbReference type="InterPro" id="IPR036259">
    <property type="entry name" value="MFS_trans_sf"/>
</dbReference>
<feature type="transmembrane region" description="Helical" evidence="4">
    <location>
        <begin position="291"/>
        <end position="324"/>
    </location>
</feature>
<keyword evidence="2 4" id="KW-1133">Transmembrane helix</keyword>
<evidence type="ECO:0000313" key="6">
    <source>
        <dbReference type="EMBL" id="SDH24010.1"/>
    </source>
</evidence>
<gene>
    <name evidence="5" type="ORF">SAMN05192581_1002150</name>
    <name evidence="6" type="ORF">SAMN05192582_100358</name>
</gene>
<feature type="transmembrane region" description="Helical" evidence="4">
    <location>
        <begin position="386"/>
        <end position="404"/>
    </location>
</feature>
<feature type="transmembrane region" description="Helical" evidence="4">
    <location>
        <begin position="55"/>
        <end position="75"/>
    </location>
</feature>
<dbReference type="AlphaFoldDB" id="A0A1G8AUI7"/>
<evidence type="ECO:0000313" key="7">
    <source>
        <dbReference type="Proteomes" id="UP000181870"/>
    </source>
</evidence>
<evidence type="ECO:0000256" key="3">
    <source>
        <dbReference type="ARBA" id="ARBA00023136"/>
    </source>
</evidence>
<sequence>MNKLKREYQFFKQQTSNVRVLLMTNLLYALVLPVVEIFVGAYVMRHTSEPVSVAFYQLFMYIGIITTSFVNGFLLRHVSVKMLYAGGILVSGLSMFAMMLVKSLGFVELGIAGFVLGAASGFFWTNRYLLTLNNTTDDSRNYFFGLESFFFSITSITVPLLIGAFISQIDGREIMGCLIDINGAYRLVTVGVIIVTLFAVAVLWRGKFANPVQKNFLYFRFCTLWKKMLLLASLKGMVQGFLVTAPAILVLKLVGDEGVLGLIQGISGTLTAVLVYVLGRITKPEDRSKVFIAGLLVFFIGTLFNGILFSATGVIIFVLCKVIFQPLFDLPYYPIMMQTIDAVVKIEKRNEYTYILSHEFGLFLGRAFGLILFMVLAFVISQDFALKYALILVGALQLIAYPLARNIIRQNQAIR</sequence>
<dbReference type="InterPro" id="IPR052528">
    <property type="entry name" value="Sugar_transport-like"/>
</dbReference>
<dbReference type="Proteomes" id="UP000181870">
    <property type="component" value="Unassembled WGS sequence"/>
</dbReference>
<feature type="transmembrane region" description="Helical" evidence="4">
    <location>
        <begin position="107"/>
        <end position="130"/>
    </location>
</feature>
<evidence type="ECO:0000313" key="8">
    <source>
        <dbReference type="Proteomes" id="UP000183670"/>
    </source>
</evidence>
<dbReference type="EMBL" id="FMYE01000002">
    <property type="protein sequence ID" value="SDB75526.1"/>
    <property type="molecule type" value="Genomic_DNA"/>
</dbReference>
<dbReference type="RefSeq" id="WP_009001254.1">
    <property type="nucleotide sequence ID" value="NZ_CAKJYZ010000002.1"/>
</dbReference>
<feature type="transmembrane region" description="Helical" evidence="4">
    <location>
        <begin position="259"/>
        <end position="279"/>
    </location>
</feature>
<dbReference type="Pfam" id="PF07690">
    <property type="entry name" value="MFS_1"/>
    <property type="match status" value="1"/>
</dbReference>
<feature type="transmembrane region" description="Helical" evidence="4">
    <location>
        <begin position="187"/>
        <end position="208"/>
    </location>
</feature>
<dbReference type="PANTHER" id="PTHR23526:SF2">
    <property type="entry name" value="MAJOR FACILITATOR SUPERFAMILY (MFS) PROFILE DOMAIN-CONTAINING PROTEIN"/>
    <property type="match status" value="1"/>
</dbReference>
<evidence type="ECO:0000256" key="2">
    <source>
        <dbReference type="ARBA" id="ARBA00022989"/>
    </source>
</evidence>
<dbReference type="Gene3D" id="1.20.1250.20">
    <property type="entry name" value="MFS general substrate transporter like domains"/>
    <property type="match status" value="2"/>
</dbReference>
<keyword evidence="1 4" id="KW-0812">Transmembrane</keyword>
<feature type="transmembrane region" description="Helical" evidence="4">
    <location>
        <begin position="82"/>
        <end position="101"/>
    </location>
</feature>
<accession>A0A1G8AUI7</accession>
<protein>
    <submittedName>
        <fullName evidence="6">MFS transporter, YQGE family, putative transporter</fullName>
    </submittedName>
</protein>
<keyword evidence="3 4" id="KW-0472">Membrane</keyword>
<dbReference type="InterPro" id="IPR011701">
    <property type="entry name" value="MFS"/>
</dbReference>
<evidence type="ECO:0000256" key="1">
    <source>
        <dbReference type="ARBA" id="ARBA00022692"/>
    </source>
</evidence>
<dbReference type="PANTHER" id="PTHR23526">
    <property type="entry name" value="INTEGRAL MEMBRANE TRANSPORT PROTEIN-RELATED"/>
    <property type="match status" value="1"/>
</dbReference>
<dbReference type="EMBL" id="FNDO01000003">
    <property type="protein sequence ID" value="SDH24010.1"/>
    <property type="molecule type" value="Genomic_DNA"/>
</dbReference>
<name>A0A1G8AUI7_BACOV</name>
<evidence type="ECO:0000256" key="4">
    <source>
        <dbReference type="SAM" id="Phobius"/>
    </source>
</evidence>
<feature type="transmembrane region" description="Helical" evidence="4">
    <location>
        <begin position="20"/>
        <end position="43"/>
    </location>
</feature>
<feature type="transmembrane region" description="Helical" evidence="4">
    <location>
        <begin position="229"/>
        <end position="253"/>
    </location>
</feature>
<proteinExistence type="predicted"/>
<evidence type="ECO:0000313" key="5">
    <source>
        <dbReference type="EMBL" id="SDB75526.1"/>
    </source>
</evidence>
<organism evidence="6 7">
    <name type="scientific">Bacteroides ovatus</name>
    <dbReference type="NCBI Taxonomy" id="28116"/>
    <lineage>
        <taxon>Bacteria</taxon>
        <taxon>Pseudomonadati</taxon>
        <taxon>Bacteroidota</taxon>
        <taxon>Bacteroidia</taxon>
        <taxon>Bacteroidales</taxon>
        <taxon>Bacteroidaceae</taxon>
        <taxon>Bacteroides</taxon>
    </lineage>
</organism>
<reference evidence="6 8" key="1">
    <citation type="submission" date="2016-10" db="EMBL/GenBank/DDBJ databases">
        <authorList>
            <person name="de Groot N.N."/>
        </authorList>
    </citation>
    <scope>NUCLEOTIDE SEQUENCE [LARGE SCALE GENOMIC DNA]</scope>
    <source>
        <strain evidence="5 8">NLAE-zl-C500</strain>
        <strain evidence="6">NLAE-zl-C57</strain>
    </source>
</reference>